<dbReference type="Proteomes" id="UP000549343">
    <property type="component" value="Unassembled WGS sequence"/>
</dbReference>
<organism evidence="1 2">
    <name type="scientific">Actinomadura livida</name>
    <dbReference type="NCBI Taxonomy" id="79909"/>
    <lineage>
        <taxon>Bacteria</taxon>
        <taxon>Bacillati</taxon>
        <taxon>Actinomycetota</taxon>
        <taxon>Actinomycetes</taxon>
        <taxon>Streptosporangiales</taxon>
        <taxon>Thermomonosporaceae</taxon>
        <taxon>Actinomadura</taxon>
    </lineage>
</organism>
<gene>
    <name evidence="1" type="ORF">F4557_003109</name>
</gene>
<protein>
    <submittedName>
        <fullName evidence="1">Uncharacterized protein</fullName>
    </submittedName>
</protein>
<comment type="caution">
    <text evidence="1">The sequence shown here is derived from an EMBL/GenBank/DDBJ whole genome shotgun (WGS) entry which is preliminary data.</text>
</comment>
<evidence type="ECO:0000313" key="2">
    <source>
        <dbReference type="Proteomes" id="UP000549343"/>
    </source>
</evidence>
<accession>A0A7W7ICW5</accession>
<dbReference type="EMBL" id="JACHMV010000001">
    <property type="protein sequence ID" value="MBB4774691.1"/>
    <property type="molecule type" value="Genomic_DNA"/>
</dbReference>
<evidence type="ECO:0000313" key="1">
    <source>
        <dbReference type="EMBL" id="MBB4774691.1"/>
    </source>
</evidence>
<sequence>MGASKIRKQNGFLTARREVSFLGLLALPEDNAITGSWEAVTERNQLESTN</sequence>
<proteinExistence type="predicted"/>
<dbReference type="RefSeq" id="WP_184883499.1">
    <property type="nucleotide sequence ID" value="NZ_BAAAHD010000025.1"/>
</dbReference>
<name>A0A7W7ICW5_9ACTN</name>
<dbReference type="AlphaFoldDB" id="A0A7W7ICW5"/>
<reference evidence="1 2" key="1">
    <citation type="submission" date="2020-08" db="EMBL/GenBank/DDBJ databases">
        <title>Sequencing the genomes of 1000 actinobacteria strains.</title>
        <authorList>
            <person name="Klenk H.-P."/>
        </authorList>
    </citation>
    <scope>NUCLEOTIDE SEQUENCE [LARGE SCALE GENOMIC DNA]</scope>
    <source>
        <strain evidence="1 2">DSM 44772</strain>
    </source>
</reference>